<evidence type="ECO:0000313" key="4">
    <source>
        <dbReference type="EMBL" id="GAA0336406.1"/>
    </source>
</evidence>
<dbReference type="PANTHER" id="PTHR43072:SF52">
    <property type="entry name" value="GCN5-RELATED N-ACETYLTRANSFERASE"/>
    <property type="match status" value="1"/>
</dbReference>
<comment type="caution">
    <text evidence="4">The sequence shown here is derived from an EMBL/GenBank/DDBJ whole genome shotgun (WGS) entry which is preliminary data.</text>
</comment>
<dbReference type="PANTHER" id="PTHR43072">
    <property type="entry name" value="N-ACETYLTRANSFERASE"/>
    <property type="match status" value="1"/>
</dbReference>
<evidence type="ECO:0000259" key="3">
    <source>
        <dbReference type="PROSITE" id="PS51186"/>
    </source>
</evidence>
<dbReference type="CDD" id="cd04301">
    <property type="entry name" value="NAT_SF"/>
    <property type="match status" value="1"/>
</dbReference>
<dbReference type="Pfam" id="PF13508">
    <property type="entry name" value="Acetyltransf_7"/>
    <property type="match status" value="1"/>
</dbReference>
<dbReference type="PROSITE" id="PS51186">
    <property type="entry name" value="GNAT"/>
    <property type="match status" value="1"/>
</dbReference>
<evidence type="ECO:0000313" key="5">
    <source>
        <dbReference type="Proteomes" id="UP001500782"/>
    </source>
</evidence>
<dbReference type="Proteomes" id="UP001500782">
    <property type="component" value="Unassembled WGS sequence"/>
</dbReference>
<name>A0ABP3G576_9BACI</name>
<dbReference type="RefSeq" id="WP_343800153.1">
    <property type="nucleotide sequence ID" value="NZ_BAAADJ010000046.1"/>
</dbReference>
<organism evidence="4 5">
    <name type="scientific">Bacillus carboniphilus</name>
    <dbReference type="NCBI Taxonomy" id="86663"/>
    <lineage>
        <taxon>Bacteria</taxon>
        <taxon>Bacillati</taxon>
        <taxon>Bacillota</taxon>
        <taxon>Bacilli</taxon>
        <taxon>Bacillales</taxon>
        <taxon>Bacillaceae</taxon>
        <taxon>Bacillus</taxon>
    </lineage>
</organism>
<dbReference type="InterPro" id="IPR000182">
    <property type="entry name" value="GNAT_dom"/>
</dbReference>
<evidence type="ECO:0000256" key="1">
    <source>
        <dbReference type="ARBA" id="ARBA00008607"/>
    </source>
</evidence>
<dbReference type="PROSITE" id="PS50014">
    <property type="entry name" value="BROMODOMAIN_2"/>
    <property type="match status" value="1"/>
</dbReference>
<dbReference type="InterPro" id="IPR001487">
    <property type="entry name" value="Bromodomain"/>
</dbReference>
<proteinExistence type="inferred from homology"/>
<gene>
    <name evidence="4" type="ORF">GCM10008967_28470</name>
</gene>
<protein>
    <submittedName>
        <fullName evidence="4">GNAT family N-acetyltransferase</fullName>
    </submittedName>
</protein>
<dbReference type="SUPFAM" id="SSF55729">
    <property type="entry name" value="Acyl-CoA N-acyltransferases (Nat)"/>
    <property type="match status" value="1"/>
</dbReference>
<feature type="domain" description="Bromo" evidence="2">
    <location>
        <begin position="1"/>
        <end position="47"/>
    </location>
</feature>
<evidence type="ECO:0000259" key="2">
    <source>
        <dbReference type="PROSITE" id="PS50014"/>
    </source>
</evidence>
<feature type="domain" description="N-acetyltransferase" evidence="3">
    <location>
        <begin position="1"/>
        <end position="166"/>
    </location>
</feature>
<dbReference type="EMBL" id="BAAADJ010000046">
    <property type="protein sequence ID" value="GAA0336406.1"/>
    <property type="molecule type" value="Genomic_DNA"/>
</dbReference>
<accession>A0ABP3G576</accession>
<reference evidence="5" key="1">
    <citation type="journal article" date="2019" name="Int. J. Syst. Evol. Microbiol.">
        <title>The Global Catalogue of Microorganisms (GCM) 10K type strain sequencing project: providing services to taxonomists for standard genome sequencing and annotation.</title>
        <authorList>
            <consortium name="The Broad Institute Genomics Platform"/>
            <consortium name="The Broad Institute Genome Sequencing Center for Infectious Disease"/>
            <person name="Wu L."/>
            <person name="Ma J."/>
        </authorList>
    </citation>
    <scope>NUCLEOTIDE SEQUENCE [LARGE SCALE GENOMIC DNA]</scope>
    <source>
        <strain evidence="5">JCM 9731</strain>
    </source>
</reference>
<sequence>MFIRLATKEDLPGIMDIIKKSVELMEANDNDQWTGYYPQEEHFLEDIDNQVLYVAELDRKIVGSVSVDQSEPEEYASVNWRKSGEAYLFHRLAVDPETRGKGVASQLITFAEKTAAENDVFYMKVDTYSLNNKAQTLFEKLGYEKRGTIYLYGKEQPFYCYDKILSIHAEEGVQPEQTTRY</sequence>
<keyword evidence="5" id="KW-1185">Reference proteome</keyword>
<dbReference type="InterPro" id="IPR016181">
    <property type="entry name" value="Acyl_CoA_acyltransferase"/>
</dbReference>
<comment type="similarity">
    <text evidence="1">Belongs to the acetyltransferase family. GCN5 subfamily.</text>
</comment>
<dbReference type="Gene3D" id="3.40.630.30">
    <property type="match status" value="1"/>
</dbReference>